<dbReference type="KEGG" id="sky:D0C37_16640"/>
<dbReference type="Pfam" id="PF03466">
    <property type="entry name" value="LysR_substrate"/>
    <property type="match status" value="1"/>
</dbReference>
<evidence type="ECO:0000256" key="2">
    <source>
        <dbReference type="ARBA" id="ARBA00023015"/>
    </source>
</evidence>
<dbReference type="Gene3D" id="3.40.190.10">
    <property type="entry name" value="Periplasmic binding protein-like II"/>
    <property type="match status" value="2"/>
</dbReference>
<accession>A0A385DCG9</accession>
<evidence type="ECO:0000313" key="7">
    <source>
        <dbReference type="Proteomes" id="UP000259636"/>
    </source>
</evidence>
<keyword evidence="3" id="KW-0238">DNA-binding</keyword>
<dbReference type="PROSITE" id="PS50931">
    <property type="entry name" value="HTH_LYSR"/>
    <property type="match status" value="1"/>
</dbReference>
<evidence type="ECO:0000256" key="4">
    <source>
        <dbReference type="ARBA" id="ARBA00023163"/>
    </source>
</evidence>
<dbReference type="InterPro" id="IPR005119">
    <property type="entry name" value="LysR_subst-bd"/>
</dbReference>
<proteinExistence type="inferred from homology"/>
<dbReference type="PANTHER" id="PTHR30126">
    <property type="entry name" value="HTH-TYPE TRANSCRIPTIONAL REGULATOR"/>
    <property type="match status" value="1"/>
</dbReference>
<dbReference type="GO" id="GO:0000976">
    <property type="term" value="F:transcription cis-regulatory region binding"/>
    <property type="evidence" value="ECO:0007669"/>
    <property type="project" value="TreeGrafter"/>
</dbReference>
<keyword evidence="4" id="KW-0804">Transcription</keyword>
<dbReference type="Proteomes" id="UP000259636">
    <property type="component" value="Chromosome"/>
</dbReference>
<dbReference type="InterPro" id="IPR000847">
    <property type="entry name" value="LysR_HTH_N"/>
</dbReference>
<name>A0A385DCG9_9ACTN</name>
<dbReference type="Pfam" id="PF00126">
    <property type="entry name" value="HTH_1"/>
    <property type="match status" value="1"/>
</dbReference>
<comment type="similarity">
    <text evidence="1">Belongs to the LysR transcriptional regulatory family.</text>
</comment>
<dbReference type="CDD" id="cd05466">
    <property type="entry name" value="PBP2_LTTR_substrate"/>
    <property type="match status" value="1"/>
</dbReference>
<dbReference type="SUPFAM" id="SSF46785">
    <property type="entry name" value="Winged helix' DNA-binding domain"/>
    <property type="match status" value="1"/>
</dbReference>
<dbReference type="RefSeq" id="WP_117349693.1">
    <property type="nucleotide sequence ID" value="NZ_CP031742.1"/>
</dbReference>
<evidence type="ECO:0000259" key="5">
    <source>
        <dbReference type="PROSITE" id="PS50931"/>
    </source>
</evidence>
<dbReference type="InterPro" id="IPR036390">
    <property type="entry name" value="WH_DNA-bd_sf"/>
</dbReference>
<evidence type="ECO:0000313" key="6">
    <source>
        <dbReference type="EMBL" id="AXQ56078.1"/>
    </source>
</evidence>
<dbReference type="AlphaFoldDB" id="A0A385DCG9"/>
<sequence>MDLALLRTFVTVHRAGSFTRAAALLGLSQPAVTSQIRTLERQLGRPLFLRKARGVTPTSVGDELAHRAAPHLDALVEIAEGGLDVEAPLRTLHLAGPPEFMAERVLPALAGMTGADGPAVRLRTAFGSTDDVLEGLAAGHHDLAVATRRPRGTLLSSGTLCDEEHLLVAGARWAGRFAPGAVRRGGAEALAKVPVVDVHESLPFVRRYWTTVFDAPPPEHAALVAPDLRAVLSCVVSGAGLAVLPRYLCEEALLRGELVTLLEPPVPPLRTYFVAVRAGTHALPHIAVAHEWLLRAAVAWG</sequence>
<dbReference type="FunFam" id="1.10.10.10:FF:000001">
    <property type="entry name" value="LysR family transcriptional regulator"/>
    <property type="match status" value="1"/>
</dbReference>
<dbReference type="PANTHER" id="PTHR30126:SF39">
    <property type="entry name" value="HTH-TYPE TRANSCRIPTIONAL REGULATOR CYSL"/>
    <property type="match status" value="1"/>
</dbReference>
<evidence type="ECO:0000256" key="3">
    <source>
        <dbReference type="ARBA" id="ARBA00023125"/>
    </source>
</evidence>
<dbReference type="Gene3D" id="1.10.10.10">
    <property type="entry name" value="Winged helix-like DNA-binding domain superfamily/Winged helix DNA-binding domain"/>
    <property type="match status" value="1"/>
</dbReference>
<dbReference type="PRINTS" id="PR00039">
    <property type="entry name" value="HTHLYSR"/>
</dbReference>
<evidence type="ECO:0000256" key="1">
    <source>
        <dbReference type="ARBA" id="ARBA00009437"/>
    </source>
</evidence>
<organism evidence="6 7">
    <name type="scientific">Streptomyces koyangensis</name>
    <dbReference type="NCBI Taxonomy" id="188770"/>
    <lineage>
        <taxon>Bacteria</taxon>
        <taxon>Bacillati</taxon>
        <taxon>Actinomycetota</taxon>
        <taxon>Actinomycetes</taxon>
        <taxon>Kitasatosporales</taxon>
        <taxon>Streptomycetaceae</taxon>
        <taxon>Streptomyces</taxon>
        <taxon>Streptomyces aurantiacus group</taxon>
    </lineage>
</organism>
<dbReference type="SUPFAM" id="SSF53850">
    <property type="entry name" value="Periplasmic binding protein-like II"/>
    <property type="match status" value="1"/>
</dbReference>
<gene>
    <name evidence="6" type="ORF">D0C37_16640</name>
</gene>
<dbReference type="InterPro" id="IPR036388">
    <property type="entry name" value="WH-like_DNA-bd_sf"/>
</dbReference>
<reference evidence="6 7" key="1">
    <citation type="submission" date="2018-08" db="EMBL/GenBank/DDBJ databases">
        <authorList>
            <person name="Ferrada E.E."/>
            <person name="Latorre B.A."/>
        </authorList>
    </citation>
    <scope>NUCLEOTIDE SEQUENCE [LARGE SCALE GENOMIC DNA]</scope>
    <source>
        <strain evidence="6 7">VK-A60T</strain>
    </source>
</reference>
<feature type="domain" description="HTH lysR-type" evidence="5">
    <location>
        <begin position="1"/>
        <end position="58"/>
    </location>
</feature>
<dbReference type="GO" id="GO:0003700">
    <property type="term" value="F:DNA-binding transcription factor activity"/>
    <property type="evidence" value="ECO:0007669"/>
    <property type="project" value="InterPro"/>
</dbReference>
<dbReference type="EMBL" id="CP031742">
    <property type="protein sequence ID" value="AXQ56078.1"/>
    <property type="molecule type" value="Genomic_DNA"/>
</dbReference>
<dbReference type="GeneID" id="300115800"/>
<protein>
    <submittedName>
        <fullName evidence="6">LysR family transcriptional regulator</fullName>
    </submittedName>
</protein>
<keyword evidence="2" id="KW-0805">Transcription regulation</keyword>